<organism evidence="1 2">
    <name type="scientific">Racocetra persica</name>
    <dbReference type="NCBI Taxonomy" id="160502"/>
    <lineage>
        <taxon>Eukaryota</taxon>
        <taxon>Fungi</taxon>
        <taxon>Fungi incertae sedis</taxon>
        <taxon>Mucoromycota</taxon>
        <taxon>Glomeromycotina</taxon>
        <taxon>Glomeromycetes</taxon>
        <taxon>Diversisporales</taxon>
        <taxon>Gigasporaceae</taxon>
        <taxon>Racocetra</taxon>
    </lineage>
</organism>
<comment type="caution">
    <text evidence="1">The sequence shown here is derived from an EMBL/GenBank/DDBJ whole genome shotgun (WGS) entry which is preliminary data.</text>
</comment>
<feature type="non-terminal residue" evidence="1">
    <location>
        <position position="1"/>
    </location>
</feature>
<name>A0ACA9S3V6_9GLOM</name>
<keyword evidence="2" id="KW-1185">Reference proteome</keyword>
<protein>
    <submittedName>
        <fullName evidence="1">15254_t:CDS:1</fullName>
    </submittedName>
</protein>
<dbReference type="Proteomes" id="UP000789920">
    <property type="component" value="Unassembled WGS sequence"/>
</dbReference>
<sequence>NSTCSSCSKTKSLADFVVIGARRSQKQCSTYLSCRNKAKHHKKAKRKQQKTEE</sequence>
<accession>A0ACA9S3V6</accession>
<evidence type="ECO:0000313" key="2">
    <source>
        <dbReference type="Proteomes" id="UP000789920"/>
    </source>
</evidence>
<proteinExistence type="predicted"/>
<dbReference type="EMBL" id="CAJVQC010088054">
    <property type="protein sequence ID" value="CAG8823826.1"/>
    <property type="molecule type" value="Genomic_DNA"/>
</dbReference>
<evidence type="ECO:0000313" key="1">
    <source>
        <dbReference type="EMBL" id="CAG8823826.1"/>
    </source>
</evidence>
<reference evidence="1" key="1">
    <citation type="submission" date="2021-06" db="EMBL/GenBank/DDBJ databases">
        <authorList>
            <person name="Kallberg Y."/>
            <person name="Tangrot J."/>
            <person name="Rosling A."/>
        </authorList>
    </citation>
    <scope>NUCLEOTIDE SEQUENCE</scope>
    <source>
        <strain evidence="1">MA461A</strain>
    </source>
</reference>
<feature type="non-terminal residue" evidence="1">
    <location>
        <position position="53"/>
    </location>
</feature>
<gene>
    <name evidence="1" type="ORF">RPERSI_LOCUS26112</name>
</gene>